<protein>
    <submittedName>
        <fullName evidence="2">Uncharacterized protein</fullName>
    </submittedName>
</protein>
<comment type="caution">
    <text evidence="2">The sequence shown here is derived from an EMBL/GenBank/DDBJ whole genome shotgun (WGS) entry which is preliminary data.</text>
</comment>
<feature type="region of interest" description="Disordered" evidence="1">
    <location>
        <begin position="713"/>
        <end position="833"/>
    </location>
</feature>
<reference evidence="2" key="2">
    <citation type="submission" date="2020-08" db="EMBL/GenBank/DDBJ databases">
        <title>Draft Genome Sequence of Cumin Blight Pathogen Alternaria burnsii.</title>
        <authorList>
            <person name="Feng Z."/>
        </authorList>
    </citation>
    <scope>NUCLEOTIDE SEQUENCE</scope>
    <source>
        <strain evidence="2">CBS107.38</strain>
    </source>
</reference>
<feature type="compositionally biased region" description="Low complexity" evidence="1">
    <location>
        <begin position="808"/>
        <end position="823"/>
    </location>
</feature>
<evidence type="ECO:0000313" key="3">
    <source>
        <dbReference type="Proteomes" id="UP000596902"/>
    </source>
</evidence>
<dbReference type="RefSeq" id="XP_038784096.1">
    <property type="nucleotide sequence ID" value="XM_038933431.1"/>
</dbReference>
<dbReference type="AlphaFoldDB" id="A0A8H7AYA6"/>
<reference evidence="2" key="1">
    <citation type="submission" date="2020-01" db="EMBL/GenBank/DDBJ databases">
        <authorList>
            <person name="Feng Z.H.Z."/>
        </authorList>
    </citation>
    <scope>NUCLEOTIDE SEQUENCE</scope>
    <source>
        <strain evidence="2">CBS107.38</strain>
    </source>
</reference>
<proteinExistence type="predicted"/>
<organism evidence="2 3">
    <name type="scientific">Alternaria burnsii</name>
    <dbReference type="NCBI Taxonomy" id="1187904"/>
    <lineage>
        <taxon>Eukaryota</taxon>
        <taxon>Fungi</taxon>
        <taxon>Dikarya</taxon>
        <taxon>Ascomycota</taxon>
        <taxon>Pezizomycotina</taxon>
        <taxon>Dothideomycetes</taxon>
        <taxon>Pleosporomycetidae</taxon>
        <taxon>Pleosporales</taxon>
        <taxon>Pleosporineae</taxon>
        <taxon>Pleosporaceae</taxon>
        <taxon>Alternaria</taxon>
        <taxon>Alternaria sect. Alternaria</taxon>
    </lineage>
</organism>
<keyword evidence="3" id="KW-1185">Reference proteome</keyword>
<sequence length="1028" mass="115898">MAIKAGDLVATVPGSSPTMISDGKRMRVLWANGHGDGDSTKSFIDRSKTTVRGHPTWKLFAGDVPSPIFRGRREPPKYVYLDDRACYAIYSSRFYDEKELKTFWPYDFDNLGNIKASRPNRGRPAYLDTACTKYAKGPLRGGKTGGYEFCGAASSRGEKTSQRRVKKEAEQAYAKEVEDSAKISLSGAIPVTPSPYTNERVIDPRGYPIGSNVDTYPVRLVWKQEDSIGIDRIKFERRTPPKHYEPDPVDGDLKPPGIPDKVIQGSPLLDIPAASVRKRSRHMSGDMAGINARFNSEDNAEERDTEVTTKQKRVKVKQEEGDLVESMIAVKYKSHIDFKETTANSPSGFKDEDIEACLKEWGPDIWTNGRDGTPFVTSIDTKDGNYPNHLEYVNKHDRKLIKMLVYCWIIFRAYKKMELKPALKTTNATSLAQAGSKDETSERPLSLAHLGKRFLDQIWVWCVVHGQLLAAERHFNQYRRTVKATGYCYNCTMSVGDSLIEECTNGTTKAGLYLSRLGLEKNFKNPNKPGKPNFESVPALCKLWDATNQKVNAIAATYNSRRAIREALRRRDICLDEIARDCLVSYGPEIWNNGREVPFVLSLDTTTAPSKIKGHAQVAEDKYLRHLIYEHPSDERKIRLLVSAWTVQRACRKAEDNLREGKTSQKEVVKSSTDFSSVMEAIRVKPAKRTRNTVLASSYGSPGSDELNALVFDDPAKRRRRSKPAVQLDTARKLQSKKPKKTHDPQCIPESRHKMRTAVAVVIPARKPQHTEPIKMTNRTRSQPLDKRKTVPRPAQGRKKGLARETTRLTTESRTTPPRTRTGTRSERSVQSSADANTNLLMAQLDHDRNAMGIELDDLLLPHNPGCHNLAAIKRTIGLIDTIAINDVQGLRRKLGDSYEKHRIALDRWLGCVKALVEFREITDLEGNEDAIEAEFSSLPLPIKRKARLLRQRKHQEIVSWFKRPAVKELDFTIASFSRDVASILSKMTSWSGLPDMGVDEILHPMVPFTEQLLGWFRGVPISSTTRN</sequence>
<gene>
    <name evidence="2" type="ORF">GT037_008384</name>
</gene>
<dbReference type="Proteomes" id="UP000596902">
    <property type="component" value="Unassembled WGS sequence"/>
</dbReference>
<evidence type="ECO:0000313" key="2">
    <source>
        <dbReference type="EMBL" id="KAF7673769.1"/>
    </source>
</evidence>
<dbReference type="EMBL" id="JAAABM010000012">
    <property type="protein sequence ID" value="KAF7673769.1"/>
    <property type="molecule type" value="Genomic_DNA"/>
</dbReference>
<dbReference type="GeneID" id="62206609"/>
<name>A0A8H7AYA6_9PLEO</name>
<accession>A0A8H7AYA6</accession>
<evidence type="ECO:0000256" key="1">
    <source>
        <dbReference type="SAM" id="MobiDB-lite"/>
    </source>
</evidence>